<dbReference type="Pfam" id="PF16697">
    <property type="entry name" value="Yop-YscD_cpl"/>
    <property type="match status" value="1"/>
</dbReference>
<feature type="compositionally biased region" description="Acidic residues" evidence="2">
    <location>
        <begin position="953"/>
        <end position="968"/>
    </location>
</feature>
<evidence type="ECO:0000313" key="4">
    <source>
        <dbReference type="EMBL" id="TWT72804.1"/>
    </source>
</evidence>
<evidence type="ECO:0000256" key="1">
    <source>
        <dbReference type="SAM" id="Coils"/>
    </source>
</evidence>
<feature type="compositionally biased region" description="Low complexity" evidence="2">
    <location>
        <begin position="704"/>
        <end position="718"/>
    </location>
</feature>
<feature type="region of interest" description="Disordered" evidence="2">
    <location>
        <begin position="87"/>
        <end position="375"/>
    </location>
</feature>
<dbReference type="InterPro" id="IPR032030">
    <property type="entry name" value="YscD_cytoplasmic_dom"/>
</dbReference>
<proteinExistence type="predicted"/>
<evidence type="ECO:0000256" key="2">
    <source>
        <dbReference type="SAM" id="MobiDB-lite"/>
    </source>
</evidence>
<feature type="compositionally biased region" description="Acidic residues" evidence="2">
    <location>
        <begin position="997"/>
        <end position="1007"/>
    </location>
</feature>
<keyword evidence="1" id="KW-0175">Coiled coil</keyword>
<feature type="region of interest" description="Disordered" evidence="2">
    <location>
        <begin position="1047"/>
        <end position="1089"/>
    </location>
</feature>
<feature type="compositionally biased region" description="Low complexity" evidence="2">
    <location>
        <begin position="358"/>
        <end position="369"/>
    </location>
</feature>
<feature type="compositionally biased region" description="Acidic residues" evidence="2">
    <location>
        <begin position="801"/>
        <end position="815"/>
    </location>
</feature>
<organism evidence="4 5">
    <name type="scientific">Posidoniimonas polymericola</name>
    <dbReference type="NCBI Taxonomy" id="2528002"/>
    <lineage>
        <taxon>Bacteria</taxon>
        <taxon>Pseudomonadati</taxon>
        <taxon>Planctomycetota</taxon>
        <taxon>Planctomycetia</taxon>
        <taxon>Pirellulales</taxon>
        <taxon>Lacipirellulaceae</taxon>
        <taxon>Posidoniimonas</taxon>
    </lineage>
</organism>
<name>A0A5C5YCH9_9BACT</name>
<dbReference type="EMBL" id="SJPO01000011">
    <property type="protein sequence ID" value="TWT72804.1"/>
    <property type="molecule type" value="Genomic_DNA"/>
</dbReference>
<evidence type="ECO:0000259" key="3">
    <source>
        <dbReference type="Pfam" id="PF16697"/>
    </source>
</evidence>
<feature type="compositionally biased region" description="Low complexity" evidence="2">
    <location>
        <begin position="1016"/>
        <end position="1028"/>
    </location>
</feature>
<dbReference type="SUPFAM" id="SSF49879">
    <property type="entry name" value="SMAD/FHA domain"/>
    <property type="match status" value="1"/>
</dbReference>
<reference evidence="4 5" key="1">
    <citation type="submission" date="2019-02" db="EMBL/GenBank/DDBJ databases">
        <title>Deep-cultivation of Planctomycetes and their phenomic and genomic characterization uncovers novel biology.</title>
        <authorList>
            <person name="Wiegand S."/>
            <person name="Jogler M."/>
            <person name="Boedeker C."/>
            <person name="Pinto D."/>
            <person name="Vollmers J."/>
            <person name="Rivas-Marin E."/>
            <person name="Kohn T."/>
            <person name="Peeters S.H."/>
            <person name="Heuer A."/>
            <person name="Rast P."/>
            <person name="Oberbeckmann S."/>
            <person name="Bunk B."/>
            <person name="Jeske O."/>
            <person name="Meyerdierks A."/>
            <person name="Storesund J.E."/>
            <person name="Kallscheuer N."/>
            <person name="Luecker S."/>
            <person name="Lage O.M."/>
            <person name="Pohl T."/>
            <person name="Merkel B.J."/>
            <person name="Hornburger P."/>
            <person name="Mueller R.-W."/>
            <person name="Bruemmer F."/>
            <person name="Labrenz M."/>
            <person name="Spormann A.M."/>
            <person name="Op Den Camp H."/>
            <person name="Overmann J."/>
            <person name="Amann R."/>
            <person name="Jetten M.S.M."/>
            <person name="Mascher T."/>
            <person name="Medema M.H."/>
            <person name="Devos D.P."/>
            <person name="Kaster A.-K."/>
            <person name="Ovreas L."/>
            <person name="Rohde M."/>
            <person name="Galperin M.Y."/>
            <person name="Jogler C."/>
        </authorList>
    </citation>
    <scope>NUCLEOTIDE SEQUENCE [LARGE SCALE GENOMIC DNA]</scope>
    <source>
        <strain evidence="4 5">Pla123a</strain>
    </source>
</reference>
<feature type="compositionally biased region" description="Acidic residues" evidence="2">
    <location>
        <begin position="305"/>
        <end position="357"/>
    </location>
</feature>
<feature type="compositionally biased region" description="Acidic residues" evidence="2">
    <location>
        <begin position="669"/>
        <end position="682"/>
    </location>
</feature>
<dbReference type="Gene3D" id="2.60.200.20">
    <property type="match status" value="1"/>
</dbReference>
<feature type="compositionally biased region" description="Polar residues" evidence="2">
    <location>
        <begin position="253"/>
        <end position="264"/>
    </location>
</feature>
<feature type="compositionally biased region" description="Basic and acidic residues" evidence="2">
    <location>
        <begin position="92"/>
        <end position="123"/>
    </location>
</feature>
<gene>
    <name evidence="4" type="ORF">Pla123a_41030</name>
</gene>
<feature type="region of interest" description="Disordered" evidence="2">
    <location>
        <begin position="613"/>
        <end position="1034"/>
    </location>
</feature>
<comment type="caution">
    <text evidence="4">The sequence shown here is derived from an EMBL/GenBank/DDBJ whole genome shotgun (WGS) entry which is preliminary data.</text>
</comment>
<keyword evidence="5" id="KW-1185">Reference proteome</keyword>
<dbReference type="InterPro" id="IPR008984">
    <property type="entry name" value="SMAD_FHA_dom_sf"/>
</dbReference>
<accession>A0A5C5YCH9</accession>
<dbReference type="AlphaFoldDB" id="A0A5C5YCH9"/>
<evidence type="ECO:0000313" key="5">
    <source>
        <dbReference type="Proteomes" id="UP000318478"/>
    </source>
</evidence>
<protein>
    <recommendedName>
        <fullName evidence="3">YscD cytoplasmic domain-containing protein</fullName>
    </recommendedName>
</protein>
<feature type="coiled-coil region" evidence="1">
    <location>
        <begin position="544"/>
        <end position="613"/>
    </location>
</feature>
<feature type="domain" description="YscD cytoplasmic" evidence="3">
    <location>
        <begin position="2"/>
        <end position="87"/>
    </location>
</feature>
<sequence>MLSADDRGVGYLLPEGSTTVGAGPKCDLRLDGPGLKPLHCVIVQSAEGLTVRRWSPGTKLNGASFTESALRMGDCLSIGPIELHVSPVDESQVDKSQVDKSPVDKSPVDKSPVDKSPVDKSPVDEPDTLADEGQAAPAEVAEGNQDFDGGWEQSDDEPSDTACDVLDHKEEPAPFGFDRSAHEGDLAEPPLDNAAAQPVHGPEGWQVAETDPGESADLTEPAGEQADSVDEQAASPFAGVFPVPPHLLKPWNDASSAADTTPTVPSGADAETASEDVWSVVAEGLEEPSATLDEPPCEEHAGETTADEEPVAEEPVAEEPVAEEPVDEEPVDEEPVDEEPVDEEPVDEEPADEEPVDEAAIAGQAEPAADPLAGSDDLVAVAVEDREEQLGAAVEPEAEDAPRDQCGLAASRPKEVQEVCDEAVNACESPQPELCAADGEVEFYTDVNWQAVDTAATSEGVRATAAPESKPAPHPVNLAVMLHARDQIQAVRNRAKRIVQGLRSERAASQTTRDELETSKARSAELAACVEELKASLAERDALYSGLEAEKQSQDEELDRLRTAVGDQESINQELRDQLATQGAQIAELTAAIQGWESERKTLTDELAAAQQQLELRPAAAELSTSEQEADHPSDAAGEDWSVDLATTESEAPVSDAADWDASTAVEAEAVEPEAVEPEAGETEAGPEPSSLWASALQDDSAEESPSATAEPESTAATVPGESMWSTNLDEQAPREEACETVEQVCIEGEEPDAVAWSVSSLAADATSDAEPAAAYDEAPCSPATDLWDIERASDAPQTPDEADEPTPPVDEGDSPADAWEAPLAGDSAPAEEEPLWGETNASPAVDEQPSVEAFAAEAPTPLPAPEASPWGAAPAASEQTGDDQPAADWEPPVDVDTEPVASVESPVKGDSCDEPELGEHAERGPLTEYINEGEAPIPAAKSGPTPVPDWLLGDDGESDDDLTDDAEAAGSDEQPEPQGPPEQVSFYEKYAHLLPEDDEQPVEPEAEPMAPAPTPVAVAEELSSSGSGDEEEDIDAYMVRLMERMRGGDPSPATAPAKAKSGPSTQQPTRVAGAAPEPAPEQPAPSLINLEDIKRREKPEAATDMASLRRLANDSARQAIGVAASKQSREQSVANLVIAGIAFVSGGYLITSAPSVFSTQLIGGAFALLLSGVWVFRSLSHLLRSVRDGAYDGAVREVVSRDKLPINK</sequence>
<feature type="compositionally biased region" description="Low complexity" evidence="2">
    <location>
        <begin position="763"/>
        <end position="780"/>
    </location>
</feature>
<dbReference type="Proteomes" id="UP000318478">
    <property type="component" value="Unassembled WGS sequence"/>
</dbReference>
<feature type="compositionally biased region" description="Low complexity" evidence="2">
    <location>
        <begin position="1051"/>
        <end position="1065"/>
    </location>
</feature>
<dbReference type="CDD" id="cd00060">
    <property type="entry name" value="FHA"/>
    <property type="match status" value="1"/>
</dbReference>